<evidence type="ECO:0000313" key="3">
    <source>
        <dbReference type="Proteomes" id="UP001153321"/>
    </source>
</evidence>
<dbReference type="EMBL" id="LR824546">
    <property type="protein sequence ID" value="CAH1637322.1"/>
    <property type="molecule type" value="Genomic_DNA"/>
</dbReference>
<dbReference type="InterPro" id="IPR035647">
    <property type="entry name" value="EFG_III/V"/>
</dbReference>
<protein>
    <recommendedName>
        <fullName evidence="1">Elongation factor EFG domain-containing protein</fullName>
    </recommendedName>
</protein>
<evidence type="ECO:0000259" key="1">
    <source>
        <dbReference type="Pfam" id="PF00679"/>
    </source>
</evidence>
<dbReference type="GO" id="GO:0003924">
    <property type="term" value="F:GTPase activity"/>
    <property type="evidence" value="ECO:0007669"/>
    <property type="project" value="TreeGrafter"/>
</dbReference>
<dbReference type="Gene3D" id="3.30.70.240">
    <property type="match status" value="1"/>
</dbReference>
<accession>A0A9P0MXS6</accession>
<dbReference type="GO" id="GO:0043022">
    <property type="term" value="F:ribosome binding"/>
    <property type="evidence" value="ECO:0007669"/>
    <property type="project" value="TreeGrafter"/>
</dbReference>
<dbReference type="Pfam" id="PF00679">
    <property type="entry name" value="EFG_C"/>
    <property type="match status" value="1"/>
</dbReference>
<name>A0A9P0MXS6_SPOLI</name>
<evidence type="ECO:0000313" key="2">
    <source>
        <dbReference type="EMBL" id="CAH1637322.1"/>
    </source>
</evidence>
<dbReference type="GO" id="GO:0005829">
    <property type="term" value="C:cytosol"/>
    <property type="evidence" value="ECO:0007669"/>
    <property type="project" value="TreeGrafter"/>
</dbReference>
<dbReference type="Proteomes" id="UP001153321">
    <property type="component" value="Chromosome 15"/>
</dbReference>
<dbReference type="GO" id="GO:0042256">
    <property type="term" value="P:cytosolic ribosome assembly"/>
    <property type="evidence" value="ECO:0007669"/>
    <property type="project" value="TreeGrafter"/>
</dbReference>
<keyword evidence="3" id="KW-1185">Reference proteome</keyword>
<feature type="domain" description="Elongation factor EFG" evidence="1">
    <location>
        <begin position="77"/>
        <end position="142"/>
    </location>
</feature>
<organism evidence="2 3">
    <name type="scientific">Spodoptera littoralis</name>
    <name type="common">Egyptian cotton leafworm</name>
    <dbReference type="NCBI Taxonomy" id="7109"/>
    <lineage>
        <taxon>Eukaryota</taxon>
        <taxon>Metazoa</taxon>
        <taxon>Ecdysozoa</taxon>
        <taxon>Arthropoda</taxon>
        <taxon>Hexapoda</taxon>
        <taxon>Insecta</taxon>
        <taxon>Pterygota</taxon>
        <taxon>Neoptera</taxon>
        <taxon>Endopterygota</taxon>
        <taxon>Lepidoptera</taxon>
        <taxon>Glossata</taxon>
        <taxon>Ditrysia</taxon>
        <taxon>Noctuoidea</taxon>
        <taxon>Noctuidae</taxon>
        <taxon>Amphipyrinae</taxon>
        <taxon>Spodoptera</taxon>
    </lineage>
</organism>
<dbReference type="AlphaFoldDB" id="A0A9P0MXS6"/>
<dbReference type="PANTHER" id="PTHR42908:SF3">
    <property type="entry name" value="ELONGATION FACTOR-LIKE GTPASE 1"/>
    <property type="match status" value="1"/>
</dbReference>
<dbReference type="PANTHER" id="PTHR42908">
    <property type="entry name" value="TRANSLATION ELONGATION FACTOR-RELATED"/>
    <property type="match status" value="1"/>
</dbReference>
<dbReference type="SUPFAM" id="SSF54980">
    <property type="entry name" value="EF-G C-terminal domain-like"/>
    <property type="match status" value="1"/>
</dbReference>
<proteinExistence type="predicted"/>
<gene>
    <name evidence="2" type="ORF">SPLIT_LOCUS2683</name>
</gene>
<sequence length="198" mass="22338">MYWCRLWDCDLPPTVARPRRVSVSTKSSLIYLTNTSVVGPVGKITRCLADVTNWTGCTAVTGSPPFISKWPRRICKLYAALGRRGGRVVGSDLQSGSASFRVQALLPVAESFKFALELRTHTSGLAAPQMLFSHWEVIDIDPFWKPRTEEEYLHWGEKWDGVNRAKAYMDSVRARKGLATDKQLVQHAEKQRTLSKNK</sequence>
<dbReference type="GO" id="GO:1990904">
    <property type="term" value="C:ribonucleoprotein complex"/>
    <property type="evidence" value="ECO:0007669"/>
    <property type="project" value="TreeGrafter"/>
</dbReference>
<dbReference type="InterPro" id="IPR000640">
    <property type="entry name" value="EFG_V-like"/>
</dbReference>
<reference evidence="2" key="1">
    <citation type="submission" date="2022-02" db="EMBL/GenBank/DDBJ databases">
        <authorList>
            <person name="King R."/>
        </authorList>
    </citation>
    <scope>NUCLEOTIDE SEQUENCE</scope>
</reference>